<evidence type="ECO:0000256" key="1">
    <source>
        <dbReference type="SAM" id="Coils"/>
    </source>
</evidence>
<name>A0A818AQM4_9BILA</name>
<comment type="caution">
    <text evidence="2">The sequence shown here is derived from an EMBL/GenBank/DDBJ whole genome shotgun (WGS) entry which is preliminary data.</text>
</comment>
<keyword evidence="1" id="KW-0175">Coiled coil</keyword>
<dbReference type="Proteomes" id="UP000663865">
    <property type="component" value="Unassembled WGS sequence"/>
</dbReference>
<dbReference type="EMBL" id="CAJNYV010001218">
    <property type="protein sequence ID" value="CAF3410285.1"/>
    <property type="molecule type" value="Genomic_DNA"/>
</dbReference>
<dbReference type="AlphaFoldDB" id="A0A818AQM4"/>
<accession>A0A818AQM4</accession>
<feature type="coiled-coil region" evidence="1">
    <location>
        <begin position="88"/>
        <end position="119"/>
    </location>
</feature>
<reference evidence="2" key="1">
    <citation type="submission" date="2021-02" db="EMBL/GenBank/DDBJ databases">
        <authorList>
            <person name="Nowell W R."/>
        </authorList>
    </citation>
    <scope>NUCLEOTIDE SEQUENCE</scope>
</reference>
<protein>
    <submittedName>
        <fullName evidence="2">Uncharacterized protein</fullName>
    </submittedName>
</protein>
<sequence>MRTINLSTVVCEEETCESIQAAICLHCEKRLCISHVFEHGCSLLKKSTVELRKKADELADSLAIASQSVDEGCTSAEAECHAWKTVALEKIEKEYSSMIKSIQSERKRLDKVRKELTTQLSIEVQQKLKTLRTQPICTSQALVDLQLVLENVRNNMQKLQWPKKLPFSVPIKIKLAQNKKETQPVLPKTKNKNVQSSPVLLKVESDNTTSTSLHVGSESDEPIPWKIRMENDHKRLQQIILNSSSADNATSVTTLQTQPTAGILSASNEREKNKKTVRELPPQNMPLSATVTMQTQIVKQIQYKPFKQMVTRFQDVSAAGDKLLEDYLKVRCQRVYCDLDIIY</sequence>
<organism evidence="2 3">
    <name type="scientific">Rotaria socialis</name>
    <dbReference type="NCBI Taxonomy" id="392032"/>
    <lineage>
        <taxon>Eukaryota</taxon>
        <taxon>Metazoa</taxon>
        <taxon>Spiralia</taxon>
        <taxon>Gnathifera</taxon>
        <taxon>Rotifera</taxon>
        <taxon>Eurotatoria</taxon>
        <taxon>Bdelloidea</taxon>
        <taxon>Philodinida</taxon>
        <taxon>Philodinidae</taxon>
        <taxon>Rotaria</taxon>
    </lineage>
</organism>
<evidence type="ECO:0000313" key="2">
    <source>
        <dbReference type="EMBL" id="CAF3410285.1"/>
    </source>
</evidence>
<evidence type="ECO:0000313" key="3">
    <source>
        <dbReference type="Proteomes" id="UP000663865"/>
    </source>
</evidence>
<proteinExistence type="predicted"/>
<gene>
    <name evidence="2" type="ORF">KIK155_LOCUS8966</name>
</gene>